<evidence type="ECO:0000256" key="5">
    <source>
        <dbReference type="SAM" id="SignalP"/>
    </source>
</evidence>
<dbReference type="InterPro" id="IPR011013">
    <property type="entry name" value="Gal_mutarotase_sf_dom"/>
</dbReference>
<dbReference type="Gene3D" id="2.60.220.10">
    <property type="entry name" value="Polysaccharide lyase family 8-like, C-terminal"/>
    <property type="match status" value="1"/>
</dbReference>
<dbReference type="Pfam" id="PF02278">
    <property type="entry name" value="Lyase_8"/>
    <property type="match status" value="1"/>
</dbReference>
<keyword evidence="3" id="KW-0456">Lyase</keyword>
<dbReference type="PROSITE" id="PS50022">
    <property type="entry name" value="FA58C_3"/>
    <property type="match status" value="3"/>
</dbReference>
<dbReference type="InterPro" id="IPR003159">
    <property type="entry name" value="Lyase_8_central_dom"/>
</dbReference>
<feature type="domain" description="F5/8 type C" evidence="6">
    <location>
        <begin position="976"/>
        <end position="1116"/>
    </location>
</feature>
<dbReference type="Proteomes" id="UP000656042">
    <property type="component" value="Unassembled WGS sequence"/>
</dbReference>
<dbReference type="Pfam" id="PF02884">
    <property type="entry name" value="Lyase_8_C"/>
    <property type="match status" value="1"/>
</dbReference>
<feature type="active site" evidence="4">
    <location>
        <position position="309"/>
    </location>
</feature>
<dbReference type="Pfam" id="PF22633">
    <property type="entry name" value="F5_F8_type_C_2"/>
    <property type="match status" value="2"/>
</dbReference>
<feature type="active site" evidence="4">
    <location>
        <position position="246"/>
    </location>
</feature>
<dbReference type="PANTHER" id="PTHR38481:SF1">
    <property type="entry name" value="HYALURONATE LYASE"/>
    <property type="match status" value="1"/>
</dbReference>
<feature type="active site" evidence="4">
    <location>
        <position position="255"/>
    </location>
</feature>
<dbReference type="Gene3D" id="2.70.98.10">
    <property type="match status" value="1"/>
</dbReference>
<sequence length="1365" mass="146696">MRRIRLHIAVALSLILGGFGIAVAPPPASAASVDEGVATIISRLREYYLAQGDEVKIANGIFLGRTSEALQYVASEQADGSWSDVDYADRTSSANGRVWQAYIALYRMVAMAQAYRDPSAPGYEKPEVLNGLERALGYWDAVDPGNTNWWETEIGESIAMGRISTFVGDALSDDALQVTLKHNSGKLDPVGANGAWRTTNYLFEALATKNADNIRAGFDTMVQTVAVDNSGTVREAVQPDASFWAHGAQLYSEGYGMALFTNVALWADAARGTTFAFSRDNLDTIAYYIIDGTRWMIRGDLGMLYLWYRPTPTIGGVTSHAAEFIEPLTKMVRVDPLYASAYQAVLDSIYGRTRTNGVTGDKYFWRSEYYSHLRDDYGIFTRVNSSRMVGSEYRSIFRPEVGNEIVWNSAGSTTIQVNNHEYDLGPAFDWFHYPGVTAPYVKDQVQGSTGNGGSFTGGVSDGTYGASVYSLDRAATKGSKSYYYFDDEMVALGAGIDSDSAAAIHTTVNQAVAKSNASVNGKAVPAGTDSAAVAHPTWAYNDEVGYVFPGDQQVLVSNKAQTGNWIDQDPVTRDAFTLYFDHGVKPTDAGYQYVVLPAKTPAQVKAYAADPAVEVLRNDAKVQAVRHAGLHRTMATFYQAGSLDLGGGHSLEVSQPCIVILDESGDTPVVSVANPSRPGLVVHVAVQGTKGAYDGVVALGSGADLGRTVTVPLTASAPGGRSAYTASSSAKGGTAALAGDGDESTAWHSAGDGTAWLQKELEPGTLLTKVSITWGDDSAKRYLVQTSLDGKVWTDRSYASDGSGGHVDLEIAPTLATFVRVLMVTSSGGHGYAVKELATEASVNRALGRPVTASGSGSGAAGNVTDGSTETRWIANFSDTAWVQVDLGSVQPVKSVRLWWEASYAKQYKIQLSDDGKTWRDAFATSGAGSDGGVDLIKMDETARYVRMQSVQRSTTQYAVSLWEFEVFPDDRVTDAPAASSGRENLALGRPISADSVYNTTLAVTNANDGNPTTRWSSQRQDAPYTTERWLQVDLEQVRNVNQAVVTWEAATSNDYRVEGSLDGEHWTELAHVQKSSDDPKNVVDFTPTDVRYLRVIGLPTTKYGISIFEFEVFGGYTLTCDASPLKVDPRKKKAIGVATISPHDKDDEVSVISLDDKVVAVSGTPKIDGDGKVTVTLKAGKTGSTSLLLTHAKGDEYVQCPVAVAAKTAKLQRLVDRANKLESLRYTPASWVPLLPALEAAKSTLRATEATQAQVDRDAKALADALHGLVKQRPDRKSPTVTVKDGSKGRDGVFSEVSFKLFDEGLIDKAVLNGTVKDLTDNKWSDLNYVKPGVFGAVEGANKLEVFDIAGNVTTVDFTLVKQG</sequence>
<reference evidence="7" key="2">
    <citation type="submission" date="2020-09" db="EMBL/GenBank/DDBJ databases">
        <authorList>
            <person name="Sun Q."/>
            <person name="Zhou Y."/>
        </authorList>
    </citation>
    <scope>NUCLEOTIDE SEQUENCE</scope>
    <source>
        <strain evidence="7">CGMCC 4.7299</strain>
    </source>
</reference>
<dbReference type="SUPFAM" id="SSF49863">
    <property type="entry name" value="Hyaluronate lyase-like, C-terminal domain"/>
    <property type="match status" value="1"/>
</dbReference>
<evidence type="ECO:0000256" key="2">
    <source>
        <dbReference type="ARBA" id="ARBA00022729"/>
    </source>
</evidence>
<dbReference type="InterPro" id="IPR038970">
    <property type="entry name" value="Lyase_8"/>
</dbReference>
<dbReference type="Gene3D" id="1.20.1270.90">
    <property type="entry name" value="AF1782-like"/>
    <property type="match status" value="1"/>
</dbReference>
<dbReference type="SUPFAM" id="SSF74650">
    <property type="entry name" value="Galactose mutarotase-like"/>
    <property type="match status" value="1"/>
</dbReference>
<dbReference type="Gene3D" id="2.60.120.260">
    <property type="entry name" value="Galactose-binding domain-like"/>
    <property type="match status" value="3"/>
</dbReference>
<dbReference type="SUPFAM" id="SSF48230">
    <property type="entry name" value="Chondroitin AC/alginate lyase"/>
    <property type="match status" value="1"/>
</dbReference>
<evidence type="ECO:0000256" key="1">
    <source>
        <dbReference type="ARBA" id="ARBA00006699"/>
    </source>
</evidence>
<feature type="domain" description="F5/8 type C" evidence="6">
    <location>
        <begin position="832"/>
        <end position="970"/>
    </location>
</feature>
<comment type="caution">
    <text evidence="7">The sequence shown here is derived from an EMBL/GenBank/DDBJ whole genome shotgun (WGS) entry which is preliminary data.</text>
</comment>
<dbReference type="PANTHER" id="PTHR38481">
    <property type="entry name" value="HYALURONATE LYASE"/>
    <property type="match status" value="1"/>
</dbReference>
<evidence type="ECO:0000313" key="8">
    <source>
        <dbReference type="Proteomes" id="UP000656042"/>
    </source>
</evidence>
<dbReference type="GO" id="GO:0030246">
    <property type="term" value="F:carbohydrate binding"/>
    <property type="evidence" value="ECO:0007669"/>
    <property type="project" value="InterPro"/>
</dbReference>
<dbReference type="GO" id="GO:0016837">
    <property type="term" value="F:carbon-oxygen lyase activity, acting on polysaccharides"/>
    <property type="evidence" value="ECO:0007669"/>
    <property type="project" value="UniProtKB-ARBA"/>
</dbReference>
<dbReference type="GO" id="GO:0005576">
    <property type="term" value="C:extracellular region"/>
    <property type="evidence" value="ECO:0007669"/>
    <property type="project" value="InterPro"/>
</dbReference>
<dbReference type="EMBL" id="BMMX01000012">
    <property type="protein sequence ID" value="GGK94943.1"/>
    <property type="molecule type" value="Genomic_DNA"/>
</dbReference>
<dbReference type="InterPro" id="IPR014718">
    <property type="entry name" value="GH-type_carb-bd"/>
</dbReference>
<feature type="domain" description="F5/8 type C" evidence="6">
    <location>
        <begin position="706"/>
        <end position="821"/>
    </location>
</feature>
<dbReference type="GO" id="GO:0005975">
    <property type="term" value="P:carbohydrate metabolic process"/>
    <property type="evidence" value="ECO:0007669"/>
    <property type="project" value="InterPro"/>
</dbReference>
<dbReference type="Pfam" id="PF00754">
    <property type="entry name" value="F5_F8_type_C"/>
    <property type="match status" value="1"/>
</dbReference>
<accession>A0A8J3C1H2</accession>
<dbReference type="InterPro" id="IPR011071">
    <property type="entry name" value="Lyase_8-like_C"/>
</dbReference>
<dbReference type="Gene3D" id="1.50.10.100">
    <property type="entry name" value="Chondroitin AC/alginate lyase"/>
    <property type="match status" value="1"/>
</dbReference>
<keyword evidence="8" id="KW-1185">Reference proteome</keyword>
<dbReference type="InterPro" id="IPR008979">
    <property type="entry name" value="Galactose-bd-like_sf"/>
</dbReference>
<proteinExistence type="inferred from homology"/>
<feature type="chain" id="PRO_5035234621" description="F5/8 type C domain-containing protein" evidence="5">
    <location>
        <begin position="31"/>
        <end position="1365"/>
    </location>
</feature>
<evidence type="ECO:0000256" key="3">
    <source>
        <dbReference type="ARBA" id="ARBA00023239"/>
    </source>
</evidence>
<dbReference type="InterPro" id="IPR000421">
    <property type="entry name" value="FA58C"/>
</dbReference>
<protein>
    <recommendedName>
        <fullName evidence="6">F5/8 type C domain-containing protein</fullName>
    </recommendedName>
</protein>
<dbReference type="InterPro" id="IPR008929">
    <property type="entry name" value="Chondroitin_lyas"/>
</dbReference>
<keyword evidence="2 5" id="KW-0732">Signal</keyword>
<dbReference type="InterPro" id="IPR004103">
    <property type="entry name" value="Lyase_8_C"/>
</dbReference>
<gene>
    <name evidence="7" type="ORF">GCM10012284_31200</name>
</gene>
<name>A0A8J3C1H2_9ACTN</name>
<dbReference type="SUPFAM" id="SSF49785">
    <property type="entry name" value="Galactose-binding domain-like"/>
    <property type="match status" value="3"/>
</dbReference>
<evidence type="ECO:0000313" key="7">
    <source>
        <dbReference type="EMBL" id="GGK94943.1"/>
    </source>
</evidence>
<dbReference type="RefSeq" id="WP_189079922.1">
    <property type="nucleotide sequence ID" value="NZ_BMMX01000012.1"/>
</dbReference>
<evidence type="ECO:0000256" key="4">
    <source>
        <dbReference type="PIRSR" id="PIRSR638970-1"/>
    </source>
</evidence>
<comment type="similarity">
    <text evidence="1">Belongs to the polysaccharide lyase 8 family.</text>
</comment>
<reference evidence="7" key="1">
    <citation type="journal article" date="2014" name="Int. J. Syst. Evol. Microbiol.">
        <title>Complete genome sequence of Corynebacterium casei LMG S-19264T (=DSM 44701T), isolated from a smear-ripened cheese.</title>
        <authorList>
            <consortium name="US DOE Joint Genome Institute (JGI-PGF)"/>
            <person name="Walter F."/>
            <person name="Albersmeier A."/>
            <person name="Kalinowski J."/>
            <person name="Ruckert C."/>
        </authorList>
    </citation>
    <scope>NUCLEOTIDE SEQUENCE</scope>
    <source>
        <strain evidence="7">CGMCC 4.7299</strain>
    </source>
</reference>
<evidence type="ECO:0000259" key="6">
    <source>
        <dbReference type="PROSITE" id="PS50022"/>
    </source>
</evidence>
<dbReference type="Pfam" id="PF08124">
    <property type="entry name" value="Lyase_8_N"/>
    <property type="match status" value="1"/>
</dbReference>
<organism evidence="7 8">
    <name type="scientific">Mangrovihabitans endophyticus</name>
    <dbReference type="NCBI Taxonomy" id="1751298"/>
    <lineage>
        <taxon>Bacteria</taxon>
        <taxon>Bacillati</taxon>
        <taxon>Actinomycetota</taxon>
        <taxon>Actinomycetes</taxon>
        <taxon>Micromonosporales</taxon>
        <taxon>Micromonosporaceae</taxon>
        <taxon>Mangrovihabitans</taxon>
    </lineage>
</organism>
<dbReference type="InterPro" id="IPR012970">
    <property type="entry name" value="Lyase_8_alpha_N"/>
</dbReference>
<feature type="signal peptide" evidence="5">
    <location>
        <begin position="1"/>
        <end position="30"/>
    </location>
</feature>